<dbReference type="AlphaFoldDB" id="A0A6S7G1F4"/>
<comment type="caution">
    <text evidence="4">The sequence shown here is derived from an EMBL/GenBank/DDBJ whole genome shotgun (WGS) entry which is preliminary data.</text>
</comment>
<evidence type="ECO:0000256" key="2">
    <source>
        <dbReference type="SAM" id="Phobius"/>
    </source>
</evidence>
<keyword evidence="2" id="KW-0812">Transmembrane</keyword>
<evidence type="ECO:0000256" key="1">
    <source>
        <dbReference type="SAM" id="MobiDB-lite"/>
    </source>
</evidence>
<evidence type="ECO:0000256" key="3">
    <source>
        <dbReference type="SAM" id="SignalP"/>
    </source>
</evidence>
<dbReference type="Proteomes" id="UP001152795">
    <property type="component" value="Unassembled WGS sequence"/>
</dbReference>
<accession>A0A6S7G1F4</accession>
<feature type="compositionally biased region" description="Polar residues" evidence="1">
    <location>
        <begin position="302"/>
        <end position="319"/>
    </location>
</feature>
<reference evidence="4" key="1">
    <citation type="submission" date="2020-04" db="EMBL/GenBank/DDBJ databases">
        <authorList>
            <person name="Alioto T."/>
            <person name="Alioto T."/>
            <person name="Gomez Garrido J."/>
        </authorList>
    </citation>
    <scope>NUCLEOTIDE SEQUENCE</scope>
    <source>
        <strain evidence="4">A484AB</strain>
    </source>
</reference>
<feature type="compositionally biased region" description="Polar residues" evidence="1">
    <location>
        <begin position="353"/>
        <end position="362"/>
    </location>
</feature>
<evidence type="ECO:0000313" key="4">
    <source>
        <dbReference type="EMBL" id="CAB3986684.1"/>
    </source>
</evidence>
<keyword evidence="2" id="KW-0472">Membrane</keyword>
<evidence type="ECO:0000313" key="5">
    <source>
        <dbReference type="Proteomes" id="UP001152795"/>
    </source>
</evidence>
<keyword evidence="3" id="KW-0732">Signal</keyword>
<feature type="signal peptide" evidence="3">
    <location>
        <begin position="1"/>
        <end position="21"/>
    </location>
</feature>
<proteinExistence type="predicted"/>
<feature type="compositionally biased region" description="Basic and acidic residues" evidence="1">
    <location>
        <begin position="234"/>
        <end position="243"/>
    </location>
</feature>
<sequence length="371" mass="39845">MSNLGLIISVFVTSLIVFVESQSQQKCSMSEECGKGCCFQSSCTTNKILCTLIKEKSKYERRCFVDQDCSGGCCIDFKCKTKWSYQCIDKNKCTTNSDCDSDCCKDNKCQESSVPCFHFSLPTFNVDTCSTSNDCYTSTKGCCVSGHCGACSPNIPNDYNDNGNSGSSSSSSSSSIGAVTGASIGVGAVIFTVLVILKIAFSYSRARRQRVLVVRRRRVACVEVSVPIVENDELQREHERAEQEIPDCPPPPHSPTAEPGEVDTRNTGQNQDQTEEGQANTREGYGVHQGSPTAPPAYFSSPAANPNENTTQPNLTQMGGMTGNVEEMNGVPQGSAMVPPPAYSPSPAANPNENITGQNSAQPEPKTSGYQ</sequence>
<gene>
    <name evidence="4" type="ORF">PACLA_8A046537</name>
</gene>
<protein>
    <submittedName>
        <fullName evidence="4">Uncharacterized protein</fullName>
    </submittedName>
</protein>
<keyword evidence="5" id="KW-1185">Reference proteome</keyword>
<feature type="compositionally biased region" description="Polar residues" evidence="1">
    <location>
        <begin position="265"/>
        <end position="281"/>
    </location>
</feature>
<feature type="region of interest" description="Disordered" evidence="1">
    <location>
        <begin position="234"/>
        <end position="371"/>
    </location>
</feature>
<name>A0A6S7G1F4_PARCT</name>
<keyword evidence="2" id="KW-1133">Transmembrane helix</keyword>
<dbReference type="EMBL" id="CACRXK020001056">
    <property type="protein sequence ID" value="CAB3986684.1"/>
    <property type="molecule type" value="Genomic_DNA"/>
</dbReference>
<feature type="chain" id="PRO_5043321828" evidence="3">
    <location>
        <begin position="22"/>
        <end position="371"/>
    </location>
</feature>
<feature type="transmembrane region" description="Helical" evidence="2">
    <location>
        <begin position="176"/>
        <end position="201"/>
    </location>
</feature>
<organism evidence="4 5">
    <name type="scientific">Paramuricea clavata</name>
    <name type="common">Red gorgonian</name>
    <name type="synonym">Violescent sea-whip</name>
    <dbReference type="NCBI Taxonomy" id="317549"/>
    <lineage>
        <taxon>Eukaryota</taxon>
        <taxon>Metazoa</taxon>
        <taxon>Cnidaria</taxon>
        <taxon>Anthozoa</taxon>
        <taxon>Octocorallia</taxon>
        <taxon>Malacalcyonacea</taxon>
        <taxon>Plexauridae</taxon>
        <taxon>Paramuricea</taxon>
    </lineage>
</organism>